<evidence type="ECO:0000313" key="2">
    <source>
        <dbReference type="EMBL" id="GAA1997536.1"/>
    </source>
</evidence>
<keyword evidence="1" id="KW-0472">Membrane</keyword>
<feature type="transmembrane region" description="Helical" evidence="1">
    <location>
        <begin position="288"/>
        <end position="311"/>
    </location>
</feature>
<name>A0ABP5EIX3_9MICO</name>
<dbReference type="Proteomes" id="UP001500326">
    <property type="component" value="Unassembled WGS sequence"/>
</dbReference>
<gene>
    <name evidence="2" type="ORF">GCM10009777_38260</name>
</gene>
<dbReference type="Pfam" id="PF22564">
    <property type="entry name" value="HAAS"/>
    <property type="match status" value="1"/>
</dbReference>
<dbReference type="NCBIfam" id="NF038403">
    <property type="entry name" value="perm_prefix_1"/>
    <property type="match status" value="1"/>
</dbReference>
<organism evidence="2 3">
    <name type="scientific">Microbacterium pumilum</name>
    <dbReference type="NCBI Taxonomy" id="344165"/>
    <lineage>
        <taxon>Bacteria</taxon>
        <taxon>Bacillati</taxon>
        <taxon>Actinomycetota</taxon>
        <taxon>Actinomycetes</taxon>
        <taxon>Micrococcales</taxon>
        <taxon>Microbacteriaceae</taxon>
        <taxon>Microbacterium</taxon>
    </lineage>
</organism>
<feature type="transmembrane region" description="Helical" evidence="1">
    <location>
        <begin position="125"/>
        <end position="146"/>
    </location>
</feature>
<feature type="transmembrane region" description="Helical" evidence="1">
    <location>
        <begin position="248"/>
        <end position="268"/>
    </location>
</feature>
<feature type="transmembrane region" description="Helical" evidence="1">
    <location>
        <begin position="172"/>
        <end position="195"/>
    </location>
</feature>
<keyword evidence="3" id="KW-1185">Reference proteome</keyword>
<proteinExistence type="predicted"/>
<keyword evidence="1" id="KW-1133">Transmembrane helix</keyword>
<feature type="transmembrane region" description="Helical" evidence="1">
    <location>
        <begin position="215"/>
        <end position="239"/>
    </location>
</feature>
<dbReference type="InterPro" id="IPR047928">
    <property type="entry name" value="Perm_prefix_1"/>
</dbReference>
<keyword evidence="1" id="KW-0812">Transmembrane</keyword>
<reference evidence="3" key="1">
    <citation type="journal article" date="2019" name="Int. J. Syst. Evol. Microbiol.">
        <title>The Global Catalogue of Microorganisms (GCM) 10K type strain sequencing project: providing services to taxonomists for standard genome sequencing and annotation.</title>
        <authorList>
            <consortium name="The Broad Institute Genomics Platform"/>
            <consortium name="The Broad Institute Genome Sequencing Center for Infectious Disease"/>
            <person name="Wu L."/>
            <person name="Ma J."/>
        </authorList>
    </citation>
    <scope>NUCLEOTIDE SEQUENCE [LARGE SCALE GENOMIC DNA]</scope>
    <source>
        <strain evidence="3">JCM 14902</strain>
    </source>
</reference>
<dbReference type="RefSeq" id="WP_344066169.1">
    <property type="nucleotide sequence ID" value="NZ_BAAAOH010000001.1"/>
</dbReference>
<dbReference type="EMBL" id="BAAAOH010000001">
    <property type="protein sequence ID" value="GAA1997536.1"/>
    <property type="molecule type" value="Genomic_DNA"/>
</dbReference>
<evidence type="ECO:0000256" key="1">
    <source>
        <dbReference type="SAM" id="Phobius"/>
    </source>
</evidence>
<protein>
    <submittedName>
        <fullName evidence="2">Permease prefix domain 1-containing protein</fullName>
    </submittedName>
</protein>
<sequence>MNAHSMTLTERYVAAAMRTVPERSRDDLAAELRASIDDQIDARVEAGEAQLDAERAVLTELGDPDALAAGYTDRPLYLIGPGLYLVWWRLLKLLLCIVWPIAVAAVLLGQLIAGDDIGQIAGTTATTAIAIPVYMGFWVTLVFAILERSSSARANAELVPWNVDNLPEPRPLGVGVADLVVSLILLAAAAIAVVWDQLVGFVRVDGEPLPILNPGLWPWWIVALIALIVAEMIFAIVLFRTRRWTKGLAIANAVLALTGAIPALYLLSRNALLNEAFFTTVIPANSSAEVYSIVTILTGFGIVVIAGWDIVDGILKTWRMSRSAASGAVQAF</sequence>
<feature type="transmembrane region" description="Helical" evidence="1">
    <location>
        <begin position="93"/>
        <end position="113"/>
    </location>
</feature>
<comment type="caution">
    <text evidence="2">The sequence shown here is derived from an EMBL/GenBank/DDBJ whole genome shotgun (WGS) entry which is preliminary data.</text>
</comment>
<accession>A0ABP5EIX3</accession>
<evidence type="ECO:0000313" key="3">
    <source>
        <dbReference type="Proteomes" id="UP001500326"/>
    </source>
</evidence>